<dbReference type="AlphaFoldDB" id="A0A849L1I2"/>
<evidence type="ECO:0000313" key="1">
    <source>
        <dbReference type="EMBL" id="NNU80123.1"/>
    </source>
</evidence>
<accession>A0A849L1I2</accession>
<dbReference type="InterPro" id="IPR046674">
    <property type="entry name" value="DUF6544"/>
</dbReference>
<keyword evidence="2" id="KW-1185">Reference proteome</keyword>
<evidence type="ECO:0000313" key="2">
    <source>
        <dbReference type="Proteomes" id="UP000572377"/>
    </source>
</evidence>
<gene>
    <name evidence="1" type="ORF">HMH01_06695</name>
</gene>
<name>A0A849L1I2_9RHOB</name>
<dbReference type="RefSeq" id="WP_171323616.1">
    <property type="nucleotide sequence ID" value="NZ_JABFBC010000001.1"/>
</dbReference>
<organism evidence="1 2">
    <name type="scientific">Halovulum dunhuangense</name>
    <dbReference type="NCBI Taxonomy" id="1505036"/>
    <lineage>
        <taxon>Bacteria</taxon>
        <taxon>Pseudomonadati</taxon>
        <taxon>Pseudomonadota</taxon>
        <taxon>Alphaproteobacteria</taxon>
        <taxon>Rhodobacterales</taxon>
        <taxon>Paracoccaceae</taxon>
        <taxon>Halovulum</taxon>
    </lineage>
</organism>
<comment type="caution">
    <text evidence="1">The sequence shown here is derived from an EMBL/GenBank/DDBJ whole genome shotgun (WGS) entry which is preliminary data.</text>
</comment>
<dbReference type="Proteomes" id="UP000572377">
    <property type="component" value="Unassembled WGS sequence"/>
</dbReference>
<dbReference type="EMBL" id="JABFBC010000001">
    <property type="protein sequence ID" value="NNU80123.1"/>
    <property type="molecule type" value="Genomic_DNA"/>
</dbReference>
<protein>
    <submittedName>
        <fullName evidence="1">Uncharacterized protein</fullName>
    </submittedName>
</protein>
<reference evidence="1 2" key="1">
    <citation type="submission" date="2020-05" db="EMBL/GenBank/DDBJ databases">
        <title>Gimesia benthica sp. nov., a novel planctomycete isolated from a deep-sea water sample of the Northwest Indian Ocean.</title>
        <authorList>
            <person name="Wang J."/>
            <person name="Ruan C."/>
            <person name="Song L."/>
            <person name="Zhu Y."/>
            <person name="Li A."/>
            <person name="Zheng X."/>
            <person name="Wang L."/>
            <person name="Lu Z."/>
            <person name="Huang Y."/>
            <person name="Du W."/>
            <person name="Zhou Y."/>
            <person name="Huang L."/>
            <person name="Dai X."/>
        </authorList>
    </citation>
    <scope>NUCLEOTIDE SEQUENCE [LARGE SCALE GENOMIC DNA]</scope>
    <source>
        <strain evidence="1 2">YYQ-30</strain>
    </source>
</reference>
<proteinExistence type="predicted"/>
<sequence length="280" mass="30498">MEVVAVILACLSGAAVALGLLRRSDGRAEQAERARLVATQPRDPARFSPDMLVPLPEPARRFFGFAIRPGTPLLTVADISMTGRFGMGGKAKPAYRQMRARQVLAAPDGFVWAMATQGGLPLSGSDTGRWTRFRILGLIPVARRGGDADHARAAFGRMIAEAVFWTPAALLPGPGVTWEAVDDDTARVTVSRGGLSQAVDVRVDAEGRPLMVWFQRWSDANPERRYRLQPFGGYLSDFREVAGFRLPHRVEAGNMFGTEDWFPFFLAEVTAIAFPEGGAP</sequence>
<dbReference type="Pfam" id="PF20181">
    <property type="entry name" value="DUF6544"/>
    <property type="match status" value="1"/>
</dbReference>